<organism evidence="1">
    <name type="scientific">Rhizophora mucronata</name>
    <name type="common">Asiatic mangrove</name>
    <dbReference type="NCBI Taxonomy" id="61149"/>
    <lineage>
        <taxon>Eukaryota</taxon>
        <taxon>Viridiplantae</taxon>
        <taxon>Streptophyta</taxon>
        <taxon>Embryophyta</taxon>
        <taxon>Tracheophyta</taxon>
        <taxon>Spermatophyta</taxon>
        <taxon>Magnoliopsida</taxon>
        <taxon>eudicotyledons</taxon>
        <taxon>Gunneridae</taxon>
        <taxon>Pentapetalae</taxon>
        <taxon>rosids</taxon>
        <taxon>fabids</taxon>
        <taxon>Malpighiales</taxon>
        <taxon>Rhizophoraceae</taxon>
        <taxon>Rhizophora</taxon>
    </lineage>
</organism>
<name>A0A2P2LXS7_RHIMU</name>
<accession>A0A2P2LXS7</accession>
<protein>
    <submittedName>
        <fullName evidence="1">Uncharacterized protein</fullName>
    </submittedName>
</protein>
<dbReference type="EMBL" id="GGEC01042288">
    <property type="protein sequence ID" value="MBX22772.1"/>
    <property type="molecule type" value="Transcribed_RNA"/>
</dbReference>
<evidence type="ECO:0000313" key="1">
    <source>
        <dbReference type="EMBL" id="MBX22772.1"/>
    </source>
</evidence>
<proteinExistence type="predicted"/>
<sequence length="9" mass="1067">MTVMLPKFT</sequence>
<reference evidence="1" key="1">
    <citation type="submission" date="2018-02" db="EMBL/GenBank/DDBJ databases">
        <title>Rhizophora mucronata_Transcriptome.</title>
        <authorList>
            <person name="Meera S.P."/>
            <person name="Sreeshan A."/>
            <person name="Augustine A."/>
        </authorList>
    </citation>
    <scope>NUCLEOTIDE SEQUENCE</scope>
    <source>
        <tissue evidence="1">Leaf</tissue>
    </source>
</reference>